<keyword evidence="2" id="KW-1185">Reference proteome</keyword>
<dbReference type="AlphaFoldDB" id="A8AP15"/>
<proteinExistence type="predicted"/>
<gene>
    <name evidence="1" type="ordered locus">CKO_04164</name>
</gene>
<dbReference type="EMBL" id="CP000822">
    <property type="protein sequence ID" value="ABV15229.1"/>
    <property type="molecule type" value="Genomic_DNA"/>
</dbReference>
<organism evidence="1 2">
    <name type="scientific">Citrobacter koseri (strain ATCC BAA-895 / CDC 4225-83 / SGSC4696)</name>
    <dbReference type="NCBI Taxonomy" id="290338"/>
    <lineage>
        <taxon>Bacteria</taxon>
        <taxon>Pseudomonadati</taxon>
        <taxon>Pseudomonadota</taxon>
        <taxon>Gammaproteobacteria</taxon>
        <taxon>Enterobacterales</taxon>
        <taxon>Enterobacteriaceae</taxon>
        <taxon>Citrobacter</taxon>
    </lineage>
</organism>
<protein>
    <submittedName>
        <fullName evidence="1">Uncharacterized protein</fullName>
    </submittedName>
</protein>
<dbReference type="Proteomes" id="UP000008148">
    <property type="component" value="Chromosome"/>
</dbReference>
<name>A8AP15_CITK8</name>
<accession>A8AP15</accession>
<dbReference type="KEGG" id="cko:CKO_04164"/>
<evidence type="ECO:0000313" key="2">
    <source>
        <dbReference type="Proteomes" id="UP000008148"/>
    </source>
</evidence>
<sequence length="35" mass="3849">MFHSSSETLPDGASLIRPTKCEIVGPVSLRHRAKK</sequence>
<evidence type="ECO:0000313" key="1">
    <source>
        <dbReference type="EMBL" id="ABV15229.1"/>
    </source>
</evidence>
<dbReference type="HOGENOM" id="CLU_3364092_0_0_6"/>
<reference evidence="1 2" key="1">
    <citation type="submission" date="2007-08" db="EMBL/GenBank/DDBJ databases">
        <authorList>
            <consortium name="The Citrobacter koseri Genome Sequencing Project"/>
            <person name="McClelland M."/>
            <person name="Sanderson E.K."/>
            <person name="Porwollik S."/>
            <person name="Spieth J."/>
            <person name="Clifton W.S."/>
            <person name="Latreille P."/>
            <person name="Courtney L."/>
            <person name="Wang C."/>
            <person name="Pepin K."/>
            <person name="Bhonagiri V."/>
            <person name="Nash W."/>
            <person name="Johnson M."/>
            <person name="Thiruvilangam P."/>
            <person name="Wilson R."/>
        </authorList>
    </citation>
    <scope>NUCLEOTIDE SEQUENCE [LARGE SCALE GENOMIC DNA]</scope>
    <source>
        <strain evidence="2">ATCC BAA-895 / CDC 4225-83 / SGSC4696</strain>
    </source>
</reference>